<dbReference type="AlphaFoldDB" id="A0A443NRG0"/>
<organism evidence="2 3">
    <name type="scientific">Cinnamomum micranthum f. kanehirae</name>
    <dbReference type="NCBI Taxonomy" id="337451"/>
    <lineage>
        <taxon>Eukaryota</taxon>
        <taxon>Viridiplantae</taxon>
        <taxon>Streptophyta</taxon>
        <taxon>Embryophyta</taxon>
        <taxon>Tracheophyta</taxon>
        <taxon>Spermatophyta</taxon>
        <taxon>Magnoliopsida</taxon>
        <taxon>Magnoliidae</taxon>
        <taxon>Laurales</taxon>
        <taxon>Lauraceae</taxon>
        <taxon>Cinnamomum</taxon>
    </lineage>
</organism>
<sequence length="265" mass="30133">MDFPKPRSTQRSLCYLCFALLLSLFVSFFFSFLSGLIAVAIGSLSVPPPAAVPALCRIVSSSVDLRSSKVCELGFLNYKAKNVFYPFERTRFRCRYDYYWASVFKVEYKEDSSVQTLHALAEAPKEALPLDCRPSFNVAWLTKDKFKVNETYNCRYMPDVSKVDIYPDSLFNCQAKEPSMLEMLRRFYVLFTMSIKALFSKSGNAKAASQGAVAGISFAYEARFRRTCLFVAYISATGWFVIQYAKLLGLSDFFVISYVVEKPVE</sequence>
<evidence type="ECO:0000313" key="3">
    <source>
        <dbReference type="Proteomes" id="UP000283530"/>
    </source>
</evidence>
<keyword evidence="1" id="KW-0472">Membrane</keyword>
<evidence type="ECO:0000256" key="1">
    <source>
        <dbReference type="SAM" id="Phobius"/>
    </source>
</evidence>
<evidence type="ECO:0000313" key="2">
    <source>
        <dbReference type="EMBL" id="RWR81086.1"/>
    </source>
</evidence>
<keyword evidence="3" id="KW-1185">Reference proteome</keyword>
<dbReference type="EMBL" id="QPKB01000003">
    <property type="protein sequence ID" value="RWR81086.1"/>
    <property type="molecule type" value="Genomic_DNA"/>
</dbReference>
<keyword evidence="1" id="KW-0812">Transmembrane</keyword>
<comment type="caution">
    <text evidence="2">The sequence shown here is derived from an EMBL/GenBank/DDBJ whole genome shotgun (WGS) entry which is preliminary data.</text>
</comment>
<keyword evidence="1" id="KW-1133">Transmembrane helix</keyword>
<gene>
    <name evidence="2" type="ORF">CKAN_00975400</name>
</gene>
<protein>
    <submittedName>
        <fullName evidence="2">Uncharacterized protein</fullName>
    </submittedName>
</protein>
<proteinExistence type="predicted"/>
<reference evidence="2 3" key="1">
    <citation type="journal article" date="2019" name="Nat. Plants">
        <title>Stout camphor tree genome fills gaps in understanding of flowering plant genome evolution.</title>
        <authorList>
            <person name="Chaw S.M."/>
            <person name="Liu Y.C."/>
            <person name="Wu Y.W."/>
            <person name="Wang H.Y."/>
            <person name="Lin C.I."/>
            <person name="Wu C.S."/>
            <person name="Ke H.M."/>
            <person name="Chang L.Y."/>
            <person name="Hsu C.Y."/>
            <person name="Yang H.T."/>
            <person name="Sudianto E."/>
            <person name="Hsu M.H."/>
            <person name="Wu K.P."/>
            <person name="Wang L.N."/>
            <person name="Leebens-Mack J.H."/>
            <person name="Tsai I.J."/>
        </authorList>
    </citation>
    <scope>NUCLEOTIDE SEQUENCE [LARGE SCALE GENOMIC DNA]</scope>
    <source>
        <strain evidence="3">cv. Chaw 1501</strain>
        <tissue evidence="2">Young leaves</tissue>
    </source>
</reference>
<dbReference type="PANTHER" id="PTHR36779:SF1">
    <property type="entry name" value="OS04G0600400 PROTEIN"/>
    <property type="match status" value="1"/>
</dbReference>
<feature type="transmembrane region" description="Helical" evidence="1">
    <location>
        <begin position="12"/>
        <end position="30"/>
    </location>
</feature>
<accession>A0A443NRG0</accession>
<dbReference type="OrthoDB" id="1922696at2759"/>
<dbReference type="PANTHER" id="PTHR36779">
    <property type="entry name" value="OSJNBA0083N12.13 PROTEIN"/>
    <property type="match status" value="1"/>
</dbReference>
<dbReference type="Proteomes" id="UP000283530">
    <property type="component" value="Unassembled WGS sequence"/>
</dbReference>
<name>A0A443NRG0_9MAGN</name>